<gene>
    <name evidence="1" type="ORF">B0T18DRAFT_424712</name>
</gene>
<evidence type="ECO:0000313" key="1">
    <source>
        <dbReference type="EMBL" id="KAK0754305.1"/>
    </source>
</evidence>
<dbReference type="EMBL" id="JAUKUD010000001">
    <property type="protein sequence ID" value="KAK0754305.1"/>
    <property type="molecule type" value="Genomic_DNA"/>
</dbReference>
<dbReference type="AlphaFoldDB" id="A0AA40KCV5"/>
<reference evidence="1" key="1">
    <citation type="submission" date="2023-06" db="EMBL/GenBank/DDBJ databases">
        <title>Genome-scale phylogeny and comparative genomics of the fungal order Sordariales.</title>
        <authorList>
            <consortium name="Lawrence Berkeley National Laboratory"/>
            <person name="Hensen N."/>
            <person name="Bonometti L."/>
            <person name="Westerberg I."/>
            <person name="Brannstrom I.O."/>
            <person name="Guillou S."/>
            <person name="Cros-Aarteil S."/>
            <person name="Calhoun S."/>
            <person name="Haridas S."/>
            <person name="Kuo A."/>
            <person name="Mondo S."/>
            <person name="Pangilinan J."/>
            <person name="Riley R."/>
            <person name="LaButti K."/>
            <person name="Andreopoulos B."/>
            <person name="Lipzen A."/>
            <person name="Chen C."/>
            <person name="Yanf M."/>
            <person name="Daum C."/>
            <person name="Ng V."/>
            <person name="Clum A."/>
            <person name="Steindorff A."/>
            <person name="Ohm R."/>
            <person name="Martin F."/>
            <person name="Silar P."/>
            <person name="Natvig D."/>
            <person name="Lalanne C."/>
            <person name="Gautier V."/>
            <person name="Ament-velasquez S.L."/>
            <person name="Kruys A."/>
            <person name="Hutchinson M.I."/>
            <person name="Powell A.J."/>
            <person name="Barry K."/>
            <person name="Miller A.N."/>
            <person name="Grigoriev I.V."/>
            <person name="Debuchy R."/>
            <person name="Gladieux P."/>
            <person name="Thoren M.H."/>
            <person name="Johannesson H."/>
        </authorList>
    </citation>
    <scope>NUCLEOTIDE SEQUENCE</scope>
    <source>
        <strain evidence="1">SMH3187-1</strain>
    </source>
</reference>
<organism evidence="1 2">
    <name type="scientific">Schizothecium vesticola</name>
    <dbReference type="NCBI Taxonomy" id="314040"/>
    <lineage>
        <taxon>Eukaryota</taxon>
        <taxon>Fungi</taxon>
        <taxon>Dikarya</taxon>
        <taxon>Ascomycota</taxon>
        <taxon>Pezizomycotina</taxon>
        <taxon>Sordariomycetes</taxon>
        <taxon>Sordariomycetidae</taxon>
        <taxon>Sordariales</taxon>
        <taxon>Schizotheciaceae</taxon>
        <taxon>Schizothecium</taxon>
    </lineage>
</organism>
<dbReference type="Proteomes" id="UP001172155">
    <property type="component" value="Unassembled WGS sequence"/>
</dbReference>
<proteinExistence type="predicted"/>
<name>A0AA40KCV5_9PEZI</name>
<keyword evidence="2" id="KW-1185">Reference proteome</keyword>
<protein>
    <submittedName>
        <fullName evidence="1">Uncharacterized protein</fullName>
    </submittedName>
</protein>
<accession>A0AA40KCV5</accession>
<comment type="caution">
    <text evidence="1">The sequence shown here is derived from an EMBL/GenBank/DDBJ whole genome shotgun (WGS) entry which is preliminary data.</text>
</comment>
<evidence type="ECO:0000313" key="2">
    <source>
        <dbReference type="Proteomes" id="UP001172155"/>
    </source>
</evidence>
<sequence>MNHKKPREKLTNGGIQIQLPSLPEWAMEGAYWWKYPDIEQQRLGFIANLLCKIGEDGSDSIGVPLVCWGHSKFGRRDKLVLLKDEPYRPLLITKMRQLLKGIFVKPELRPELRDGDILIRRATRRGVMRLQYNHNSLKTEYTNSEELIRPRIDGTPTRMFASVWSTRKTPKGMCDFVVALGKVRVDGLSLATRPLYVGFKVLVGKEKTHLVSLEADLVAQKTLNVPLGEAKWTYEDDVDAVDIVIKSERVSCVHQGKHISVDVIDMDLRARELGVKRTVV</sequence>